<keyword evidence="3" id="KW-0472">Membrane</keyword>
<dbReference type="InterPro" id="IPR036396">
    <property type="entry name" value="Cyt_P450_sf"/>
</dbReference>
<dbReference type="InterPro" id="IPR002401">
    <property type="entry name" value="Cyt_P450_E_grp-I"/>
</dbReference>
<evidence type="ECO:0000256" key="1">
    <source>
        <dbReference type="PIRSR" id="PIRSR602401-1"/>
    </source>
</evidence>
<evidence type="ECO:0000256" key="2">
    <source>
        <dbReference type="RuleBase" id="RU000461"/>
    </source>
</evidence>
<dbReference type="PRINTS" id="PR00385">
    <property type="entry name" value="P450"/>
</dbReference>
<protein>
    <submittedName>
        <fullName evidence="4">Cytochrome p450</fullName>
    </submittedName>
</protein>
<dbReference type="GO" id="GO:0020037">
    <property type="term" value="F:heme binding"/>
    <property type="evidence" value="ECO:0007669"/>
    <property type="project" value="InterPro"/>
</dbReference>
<dbReference type="STRING" id="105231.A0A1Y1IJP4"/>
<dbReference type="InterPro" id="IPR001128">
    <property type="entry name" value="Cyt_P450"/>
</dbReference>
<keyword evidence="1 2" id="KW-0408">Iron</keyword>
<proteinExistence type="inferred from homology"/>
<dbReference type="GO" id="GO:0004497">
    <property type="term" value="F:monooxygenase activity"/>
    <property type="evidence" value="ECO:0007669"/>
    <property type="project" value="UniProtKB-KW"/>
</dbReference>
<reference evidence="4 5" key="1">
    <citation type="journal article" date="2014" name="Nat. Commun.">
        <title>Klebsormidium flaccidum genome reveals primary factors for plant terrestrial adaptation.</title>
        <authorList>
            <person name="Hori K."/>
            <person name="Maruyama F."/>
            <person name="Fujisawa T."/>
            <person name="Togashi T."/>
            <person name="Yamamoto N."/>
            <person name="Seo M."/>
            <person name="Sato S."/>
            <person name="Yamada T."/>
            <person name="Mori H."/>
            <person name="Tajima N."/>
            <person name="Moriyama T."/>
            <person name="Ikeuchi M."/>
            <person name="Watanabe M."/>
            <person name="Wada H."/>
            <person name="Kobayashi K."/>
            <person name="Saito M."/>
            <person name="Masuda T."/>
            <person name="Sasaki-Sekimoto Y."/>
            <person name="Mashiguchi K."/>
            <person name="Awai K."/>
            <person name="Shimojima M."/>
            <person name="Masuda S."/>
            <person name="Iwai M."/>
            <person name="Nobusawa T."/>
            <person name="Narise T."/>
            <person name="Kondo S."/>
            <person name="Saito H."/>
            <person name="Sato R."/>
            <person name="Murakawa M."/>
            <person name="Ihara Y."/>
            <person name="Oshima-Yamada Y."/>
            <person name="Ohtaka K."/>
            <person name="Satoh M."/>
            <person name="Sonobe K."/>
            <person name="Ishii M."/>
            <person name="Ohtani R."/>
            <person name="Kanamori-Sato M."/>
            <person name="Honoki R."/>
            <person name="Miyazaki D."/>
            <person name="Mochizuki H."/>
            <person name="Umetsu J."/>
            <person name="Higashi K."/>
            <person name="Shibata D."/>
            <person name="Kamiya Y."/>
            <person name="Sato N."/>
            <person name="Nakamura Y."/>
            <person name="Tabata S."/>
            <person name="Ida S."/>
            <person name="Kurokawa K."/>
            <person name="Ohta H."/>
        </authorList>
    </citation>
    <scope>NUCLEOTIDE SEQUENCE [LARGE SCALE GENOMIC DNA]</scope>
    <source>
        <strain evidence="4 5">NIES-2285</strain>
    </source>
</reference>
<evidence type="ECO:0000256" key="3">
    <source>
        <dbReference type="SAM" id="Phobius"/>
    </source>
</evidence>
<dbReference type="PANTHER" id="PTHR24301:SF2">
    <property type="entry name" value="THROMBOXANE-A SYNTHASE"/>
    <property type="match status" value="1"/>
</dbReference>
<dbReference type="PRINTS" id="PR00463">
    <property type="entry name" value="EP450I"/>
</dbReference>
<sequence>MELLQQYLEASHHFVSAQSVTVLIGLLTILLFSVRIFVPTKAARALRKVPGPPSYPIVGNLVELFSKGYHECHKEWLRTYGSMYKYVMGDTLLVVSDPDIVQQVGVRMFKTFHDRPMPGFVDEERAGKALVFSKGQYWTGVRNAVLPLFHTAKLQHFGRTMHECAEQLVARLEKAAANEEQVNLLEWAGAMTMDVLGSSAFGVTFNSQVGEKTDGLTLTKAVSENLNNIAKLRISTLLAILFPPLRKPAQWMMLRIPGSADYVHRQRTAYILRESQKIIEARRKVRERLTWRLLRLLTCPVQEADVAETRHDFLSMLTQARNKTTGEPLSDKAILALVFEFLSAGTDTTANTLSFAVFCLTNNPAAEQKMCREIREFYEKLEKEGVADSEFRPTYDELAQFPYVEQVVQETLRLFPTGAVISRQASQDCHVAGIHLPKGVNVLIPVYAMHHNPEVCPDPDAFRPERFDPAEVAGRHPYAFIPFGLGPRMCIGHRFAMEEAKLALIRLYKRLTFTVINEKILRPDGKLDLQVGIVLKPRNGMWVVPQVQSK</sequence>
<dbReference type="Proteomes" id="UP000054558">
    <property type="component" value="Unassembled WGS sequence"/>
</dbReference>
<feature type="binding site" description="axial binding residue" evidence="1">
    <location>
        <position position="490"/>
    </location>
    <ligand>
        <name>heme</name>
        <dbReference type="ChEBI" id="CHEBI:30413"/>
    </ligand>
    <ligandPart>
        <name>Fe</name>
        <dbReference type="ChEBI" id="CHEBI:18248"/>
    </ligandPart>
</feature>
<dbReference type="InterPro" id="IPR017972">
    <property type="entry name" value="Cyt_P450_CS"/>
</dbReference>
<keyword evidence="3" id="KW-0812">Transmembrane</keyword>
<dbReference type="Pfam" id="PF00067">
    <property type="entry name" value="p450"/>
    <property type="match status" value="1"/>
</dbReference>
<dbReference type="GO" id="GO:0016705">
    <property type="term" value="F:oxidoreductase activity, acting on paired donors, with incorporation or reduction of molecular oxygen"/>
    <property type="evidence" value="ECO:0007669"/>
    <property type="project" value="InterPro"/>
</dbReference>
<dbReference type="Gene3D" id="1.10.630.10">
    <property type="entry name" value="Cytochrome P450"/>
    <property type="match status" value="1"/>
</dbReference>
<dbReference type="SUPFAM" id="SSF48264">
    <property type="entry name" value="Cytochrome P450"/>
    <property type="match status" value="1"/>
</dbReference>
<dbReference type="PROSITE" id="PS00086">
    <property type="entry name" value="CYTOCHROME_P450"/>
    <property type="match status" value="1"/>
</dbReference>
<keyword evidence="5" id="KW-1185">Reference proteome</keyword>
<dbReference type="OrthoDB" id="507451at2759"/>
<keyword evidence="2" id="KW-0503">Monooxygenase</keyword>
<keyword evidence="1 2" id="KW-0349">Heme</keyword>
<dbReference type="EMBL" id="DF237422">
    <property type="protein sequence ID" value="GAQ88956.1"/>
    <property type="molecule type" value="Genomic_DNA"/>
</dbReference>
<dbReference type="PANTHER" id="PTHR24301">
    <property type="entry name" value="THROMBOXANE-A SYNTHASE"/>
    <property type="match status" value="1"/>
</dbReference>
<keyword evidence="3" id="KW-1133">Transmembrane helix</keyword>
<comment type="similarity">
    <text evidence="2">Belongs to the cytochrome P450 family.</text>
</comment>
<dbReference type="GO" id="GO:0005506">
    <property type="term" value="F:iron ion binding"/>
    <property type="evidence" value="ECO:0007669"/>
    <property type="project" value="InterPro"/>
</dbReference>
<dbReference type="OMA" id="MHSCVAR"/>
<dbReference type="AlphaFoldDB" id="A0A1Y1IJP4"/>
<name>A0A1Y1IJP4_KLENI</name>
<keyword evidence="2" id="KW-0560">Oxidoreductase</keyword>
<evidence type="ECO:0000313" key="5">
    <source>
        <dbReference type="Proteomes" id="UP000054558"/>
    </source>
</evidence>
<organism evidence="4 5">
    <name type="scientific">Klebsormidium nitens</name>
    <name type="common">Green alga</name>
    <name type="synonym">Ulothrix nitens</name>
    <dbReference type="NCBI Taxonomy" id="105231"/>
    <lineage>
        <taxon>Eukaryota</taxon>
        <taxon>Viridiplantae</taxon>
        <taxon>Streptophyta</taxon>
        <taxon>Klebsormidiophyceae</taxon>
        <taxon>Klebsormidiales</taxon>
        <taxon>Klebsormidiaceae</taxon>
        <taxon>Klebsormidium</taxon>
    </lineage>
</organism>
<feature type="transmembrane region" description="Helical" evidence="3">
    <location>
        <begin position="20"/>
        <end position="38"/>
    </location>
</feature>
<gene>
    <name evidence="4" type="ORF">KFL_004730040</name>
</gene>
<evidence type="ECO:0000313" key="4">
    <source>
        <dbReference type="EMBL" id="GAQ88956.1"/>
    </source>
</evidence>
<accession>A0A1Y1IJP4</accession>
<keyword evidence="1 2" id="KW-0479">Metal-binding</keyword>
<comment type="cofactor">
    <cofactor evidence="1">
        <name>heme</name>
        <dbReference type="ChEBI" id="CHEBI:30413"/>
    </cofactor>
</comment>